<keyword evidence="2" id="KW-0548">Nucleotidyltransferase</keyword>
<accession>A0A7M2WTG4</accession>
<dbReference type="SUPFAM" id="SSF69572">
    <property type="entry name" value="Activating enzymes of the ubiquitin-like proteins"/>
    <property type="match status" value="1"/>
</dbReference>
<dbReference type="GO" id="GO:0016779">
    <property type="term" value="F:nucleotidyltransferase activity"/>
    <property type="evidence" value="ECO:0007669"/>
    <property type="project" value="UniProtKB-KW"/>
</dbReference>
<keyword evidence="3" id="KW-1185">Reference proteome</keyword>
<dbReference type="AlphaFoldDB" id="A0A7M2WTG4"/>
<dbReference type="GO" id="GO:0008641">
    <property type="term" value="F:ubiquitin-like modifier activating enzyme activity"/>
    <property type="evidence" value="ECO:0007669"/>
    <property type="project" value="InterPro"/>
</dbReference>
<feature type="domain" description="THIF-type NAD/FAD binding fold" evidence="1">
    <location>
        <begin position="46"/>
        <end position="283"/>
    </location>
</feature>
<dbReference type="InterPro" id="IPR045886">
    <property type="entry name" value="ThiF/MoeB/HesA"/>
</dbReference>
<proteinExistence type="predicted"/>
<protein>
    <submittedName>
        <fullName evidence="2">ThiF family adenylyltransferase</fullName>
    </submittedName>
</protein>
<dbReference type="Proteomes" id="UP000593765">
    <property type="component" value="Chromosome"/>
</dbReference>
<keyword evidence="2" id="KW-0808">Transferase</keyword>
<evidence type="ECO:0000313" key="3">
    <source>
        <dbReference type="Proteomes" id="UP000593765"/>
    </source>
</evidence>
<dbReference type="PANTHER" id="PTHR10953:SF102">
    <property type="entry name" value="ADENYLYLTRANSFERASE AND SULFURTRANSFERASE MOCS3"/>
    <property type="match status" value="1"/>
</dbReference>
<gene>
    <name evidence="2" type="ORF">IPV69_21710</name>
</gene>
<dbReference type="InterPro" id="IPR035985">
    <property type="entry name" value="Ubiquitin-activating_enz"/>
</dbReference>
<dbReference type="Gene3D" id="3.40.50.720">
    <property type="entry name" value="NAD(P)-binding Rossmann-like Domain"/>
    <property type="match status" value="1"/>
</dbReference>
<evidence type="ECO:0000259" key="1">
    <source>
        <dbReference type="Pfam" id="PF00899"/>
    </source>
</evidence>
<evidence type="ECO:0000313" key="2">
    <source>
        <dbReference type="EMBL" id="QOV88815.1"/>
    </source>
</evidence>
<dbReference type="GO" id="GO:0032446">
    <property type="term" value="P:protein modification by small protein conjugation"/>
    <property type="evidence" value="ECO:0007669"/>
    <property type="project" value="TreeGrafter"/>
</dbReference>
<dbReference type="GO" id="GO:0004792">
    <property type="term" value="F:thiosulfate-cyanide sulfurtransferase activity"/>
    <property type="evidence" value="ECO:0007669"/>
    <property type="project" value="TreeGrafter"/>
</dbReference>
<dbReference type="PANTHER" id="PTHR10953">
    <property type="entry name" value="UBIQUITIN-ACTIVATING ENZYME E1"/>
    <property type="match status" value="1"/>
</dbReference>
<dbReference type="RefSeq" id="WP_206291822.1">
    <property type="nucleotide sequence ID" value="NZ_CP063458.1"/>
</dbReference>
<dbReference type="EMBL" id="CP063458">
    <property type="protein sequence ID" value="QOV88815.1"/>
    <property type="molecule type" value="Genomic_DNA"/>
</dbReference>
<dbReference type="Pfam" id="PF00899">
    <property type="entry name" value="ThiF"/>
    <property type="match status" value="1"/>
</dbReference>
<reference evidence="2 3" key="1">
    <citation type="submission" date="2020-10" db="EMBL/GenBank/DDBJ databases">
        <title>Wide distribution of Phycisphaera-like planctomycetes from WD2101 soil group in peatlands and genome analysis of the first cultivated representative.</title>
        <authorList>
            <person name="Dedysh S.N."/>
            <person name="Beletsky A.V."/>
            <person name="Ivanova A."/>
            <person name="Kulichevskaya I.S."/>
            <person name="Suzina N.E."/>
            <person name="Philippov D.A."/>
            <person name="Rakitin A.L."/>
            <person name="Mardanov A.V."/>
            <person name="Ravin N.V."/>
        </authorList>
    </citation>
    <scope>NUCLEOTIDE SEQUENCE [LARGE SCALE GENOMIC DNA]</scope>
    <source>
        <strain evidence="2 3">M1803</strain>
    </source>
</reference>
<name>A0A7M2WTG4_9BACT</name>
<sequence>MSLKDEIKLVGPTDASPTQGIDAATPAVAPIRIDVGDESGDRFDRFKLIGWWDQNKLRAAKVLVIGAGALGNEILKNLALLGIGNVLVVDLDKVENSNLSRSVLYRASDNGSPKSVAAARAARDIYPDQKTHALVANAVYDLGLGVYRWADVVIGGLDNREARLSINRACMKLNKPWIDGAIEVIQGTARVFDPAGPCYECTMSDTDWRLLQMRRSCNLLSRAEMVTGKTPTTPTISSIIAGVQTQEAVKMLHGLPTIAGKGWVFDGFTTEAYTVEFQRKDDCLSHDTLDEVLELDARAGEITLADLLAEARKALGPTAELELPRDVLHKLACPVCGEQVEMFVSLGRVAADAAWCPHCKQSGKDVRRDVVTFYKIRGNESFLGKTPAEIGVPPYDILIGRRSGATASENRSIGLELSWDAEDVLGPLWDGPALEWT</sequence>
<dbReference type="GO" id="GO:0005737">
    <property type="term" value="C:cytoplasm"/>
    <property type="evidence" value="ECO:0007669"/>
    <property type="project" value="TreeGrafter"/>
</dbReference>
<organism evidence="2 3">
    <name type="scientific">Humisphaera borealis</name>
    <dbReference type="NCBI Taxonomy" id="2807512"/>
    <lineage>
        <taxon>Bacteria</taxon>
        <taxon>Pseudomonadati</taxon>
        <taxon>Planctomycetota</taxon>
        <taxon>Phycisphaerae</taxon>
        <taxon>Tepidisphaerales</taxon>
        <taxon>Tepidisphaeraceae</taxon>
        <taxon>Humisphaera</taxon>
    </lineage>
</organism>
<dbReference type="KEGG" id="hbs:IPV69_21710"/>
<dbReference type="InterPro" id="IPR000594">
    <property type="entry name" value="ThiF_NAD_FAD-bd"/>
</dbReference>